<dbReference type="AlphaFoldDB" id="A0A7W7VSQ1"/>
<name>A0A7W7VSQ1_9ACTN</name>
<organism evidence="1 2">
    <name type="scientific">Streptosporangium saharense</name>
    <dbReference type="NCBI Taxonomy" id="1706840"/>
    <lineage>
        <taxon>Bacteria</taxon>
        <taxon>Bacillati</taxon>
        <taxon>Actinomycetota</taxon>
        <taxon>Actinomycetes</taxon>
        <taxon>Streptosporangiales</taxon>
        <taxon>Streptosporangiaceae</taxon>
        <taxon>Streptosporangium</taxon>
    </lineage>
</organism>
<keyword evidence="2" id="KW-1185">Reference proteome</keyword>
<dbReference type="EMBL" id="JACHJP010000021">
    <property type="protein sequence ID" value="MBB4920968.1"/>
    <property type="molecule type" value="Genomic_DNA"/>
</dbReference>
<reference evidence="1 2" key="1">
    <citation type="submission" date="2020-08" db="EMBL/GenBank/DDBJ databases">
        <title>Genomic Encyclopedia of Type Strains, Phase III (KMG-III): the genomes of soil and plant-associated and newly described type strains.</title>
        <authorList>
            <person name="Whitman W."/>
        </authorList>
    </citation>
    <scope>NUCLEOTIDE SEQUENCE [LARGE SCALE GENOMIC DNA]</scope>
    <source>
        <strain evidence="1 2">CECT 8840</strain>
    </source>
</reference>
<accession>A0A7W7VSQ1</accession>
<proteinExistence type="predicted"/>
<comment type="caution">
    <text evidence="1">The sequence shown here is derived from an EMBL/GenBank/DDBJ whole genome shotgun (WGS) entry which is preliminary data.</text>
</comment>
<sequence>MHSTTPTHHDRALDEIYARLQQQLTTLGQHLEAHQRGQIPCAESHARMRQVCRTLHEATTDFDRRISRQV</sequence>
<evidence type="ECO:0000313" key="2">
    <source>
        <dbReference type="Proteomes" id="UP000552644"/>
    </source>
</evidence>
<gene>
    <name evidence="1" type="ORF">FHS44_008121</name>
</gene>
<evidence type="ECO:0000313" key="1">
    <source>
        <dbReference type="EMBL" id="MBB4920968.1"/>
    </source>
</evidence>
<dbReference type="RefSeq" id="WP_184725775.1">
    <property type="nucleotide sequence ID" value="NZ_JACHJP010000021.1"/>
</dbReference>
<dbReference type="Proteomes" id="UP000552644">
    <property type="component" value="Unassembled WGS sequence"/>
</dbReference>
<protein>
    <submittedName>
        <fullName evidence="1">Uncharacterized protein</fullName>
    </submittedName>
</protein>